<dbReference type="KEGG" id="vg:22276563"/>
<organism evidence="1 2">
    <name type="scientific">Staphylococcus phage Team1</name>
    <dbReference type="NCBI Taxonomy" id="1262512"/>
    <lineage>
        <taxon>Viruses</taxon>
        <taxon>Duplodnaviria</taxon>
        <taxon>Heunggongvirae</taxon>
        <taxon>Uroviricota</taxon>
        <taxon>Caudoviricetes</taxon>
        <taxon>Herelleviridae</taxon>
        <taxon>Twortvirinae</taxon>
        <taxon>Kayvirus</taxon>
        <taxon>Kayvirus G1</taxon>
    </lineage>
</organism>
<accession>A0A075BED6</accession>
<dbReference type="EMBL" id="KC012913">
    <property type="protein sequence ID" value="AFX93417.1"/>
    <property type="molecule type" value="Genomic_DNA"/>
</dbReference>
<evidence type="ECO:0000313" key="1">
    <source>
        <dbReference type="EMBL" id="AFX93417.1"/>
    </source>
</evidence>
<evidence type="ECO:0000313" key="2">
    <source>
        <dbReference type="Proteomes" id="UP000028568"/>
    </source>
</evidence>
<protein>
    <submittedName>
        <fullName evidence="1">Uncharacterized protein</fullName>
    </submittedName>
</protein>
<dbReference type="GeneID" id="22276563"/>
<sequence>MKFNDIYEQLIKNDTVQNIHESQDDKGNIYTIQFDKGNDKYLFNVINDGFLKEMTNGMVDHPEGQPYSVSLINKETPSMSVKQYLTDVEDIVPTIRKMEKDFL</sequence>
<dbReference type="Proteomes" id="UP000028568">
    <property type="component" value="Segment"/>
</dbReference>
<proteinExistence type="predicted"/>
<reference evidence="1 2" key="1">
    <citation type="journal article" date="2014" name="PLoS ONE">
        <title>Improving the Safety of Staphylococcus aureus Polyvalent Phages by Their Production on a Staphylococcus xylosus Strain.</title>
        <authorList>
            <person name="El Haddad L."/>
            <person name="Ben Abdallah N."/>
            <person name="Plante P.L."/>
            <person name="Dumaresq J."/>
            <person name="Katsarava R."/>
            <person name="Labrie S."/>
            <person name="Corbeil J."/>
            <person name="St-Gelais D."/>
            <person name="Moineau S."/>
        </authorList>
    </citation>
    <scope>NUCLEOTIDE SEQUENCE [LARGE SCALE GENOMIC DNA]</scope>
</reference>
<dbReference type="RefSeq" id="YP_009098300.1">
    <property type="nucleotide sequence ID" value="NC_025417.1"/>
</dbReference>
<name>A0A075BED6_9CAUD</name>